<evidence type="ECO:0000313" key="2">
    <source>
        <dbReference type="Proteomes" id="UP001431783"/>
    </source>
</evidence>
<dbReference type="Proteomes" id="UP001431783">
    <property type="component" value="Unassembled WGS sequence"/>
</dbReference>
<name>A0AAW1UEP7_9CUCU</name>
<proteinExistence type="predicted"/>
<dbReference type="EMBL" id="JARQZJ010000062">
    <property type="protein sequence ID" value="KAK9879510.1"/>
    <property type="molecule type" value="Genomic_DNA"/>
</dbReference>
<organism evidence="1 2">
    <name type="scientific">Henosepilachna vigintioctopunctata</name>
    <dbReference type="NCBI Taxonomy" id="420089"/>
    <lineage>
        <taxon>Eukaryota</taxon>
        <taxon>Metazoa</taxon>
        <taxon>Ecdysozoa</taxon>
        <taxon>Arthropoda</taxon>
        <taxon>Hexapoda</taxon>
        <taxon>Insecta</taxon>
        <taxon>Pterygota</taxon>
        <taxon>Neoptera</taxon>
        <taxon>Endopterygota</taxon>
        <taxon>Coleoptera</taxon>
        <taxon>Polyphaga</taxon>
        <taxon>Cucujiformia</taxon>
        <taxon>Coccinelloidea</taxon>
        <taxon>Coccinellidae</taxon>
        <taxon>Epilachninae</taxon>
        <taxon>Epilachnini</taxon>
        <taxon>Henosepilachna</taxon>
    </lineage>
</organism>
<keyword evidence="2" id="KW-1185">Reference proteome</keyword>
<comment type="caution">
    <text evidence="1">The sequence shown here is derived from an EMBL/GenBank/DDBJ whole genome shotgun (WGS) entry which is preliminary data.</text>
</comment>
<protein>
    <submittedName>
        <fullName evidence="1">Uncharacterized protein</fullName>
    </submittedName>
</protein>
<sequence>MNDRTGKGTLSSARTRKLIIPEEISPSRFFSFEISLSVSFCRLIIVDFNLKMLKNLQLGRTFSFNGEMDKKRYMSFPNFPGLTKQLINILRSEDNGDLIIGRYIPLTVGKLFSNLEILPKLSEDSCSVSNQVSGL</sequence>
<reference evidence="1 2" key="1">
    <citation type="submission" date="2023-03" db="EMBL/GenBank/DDBJ databases">
        <title>Genome insight into feeding habits of ladybird beetles.</title>
        <authorList>
            <person name="Li H.-S."/>
            <person name="Huang Y.-H."/>
            <person name="Pang H."/>
        </authorList>
    </citation>
    <scope>NUCLEOTIDE SEQUENCE [LARGE SCALE GENOMIC DNA]</scope>
    <source>
        <strain evidence="1">SYSU_2023b</strain>
        <tissue evidence="1">Whole body</tissue>
    </source>
</reference>
<dbReference type="AlphaFoldDB" id="A0AAW1UEP7"/>
<gene>
    <name evidence="1" type="ORF">WA026_006579</name>
</gene>
<accession>A0AAW1UEP7</accession>
<evidence type="ECO:0000313" key="1">
    <source>
        <dbReference type="EMBL" id="KAK9879510.1"/>
    </source>
</evidence>